<comment type="catalytic activity">
    <reaction evidence="10">
        <text>glutaryl-CoA + oxidized [electron-transfer flavoprotein] + 2 H(+) = (2E)-butenoyl-CoA + reduced [electron-transfer flavoprotein] + CO2</text>
        <dbReference type="Rhea" id="RHEA:13389"/>
        <dbReference type="Rhea" id="RHEA-COMP:10685"/>
        <dbReference type="Rhea" id="RHEA-COMP:10686"/>
        <dbReference type="ChEBI" id="CHEBI:15378"/>
        <dbReference type="ChEBI" id="CHEBI:16526"/>
        <dbReference type="ChEBI" id="CHEBI:57332"/>
        <dbReference type="ChEBI" id="CHEBI:57378"/>
        <dbReference type="ChEBI" id="CHEBI:57692"/>
        <dbReference type="ChEBI" id="CHEBI:58307"/>
        <dbReference type="EC" id="1.3.8.6"/>
    </reaction>
</comment>
<dbReference type="Gene3D" id="2.40.110.10">
    <property type="entry name" value="Butyryl-CoA Dehydrogenase, subunit A, domain 2"/>
    <property type="match status" value="1"/>
</dbReference>
<keyword evidence="3 11" id="KW-0285">Flavoprotein</keyword>
<feature type="domain" description="Acyl-CoA dehydrogenase/oxidase C-terminal" evidence="12">
    <location>
        <begin position="236"/>
        <end position="379"/>
    </location>
</feature>
<gene>
    <name evidence="15" type="ORF">ODE01S_09430</name>
</gene>
<protein>
    <recommendedName>
        <fullName evidence="9">glutaryl-CoA dehydrogenase (ETF)</fullName>
        <ecNumber evidence="9">1.3.8.6</ecNumber>
    </recommendedName>
</protein>
<dbReference type="OrthoDB" id="29340at2"/>
<evidence type="ECO:0000256" key="5">
    <source>
        <dbReference type="ARBA" id="ARBA00022946"/>
    </source>
</evidence>
<dbReference type="Gene3D" id="1.20.140.10">
    <property type="entry name" value="Butyryl-CoA Dehydrogenase, subunit A, domain 3"/>
    <property type="match status" value="1"/>
</dbReference>
<proteinExistence type="inferred from homology"/>
<evidence type="ECO:0000256" key="2">
    <source>
        <dbReference type="ARBA" id="ARBA00009347"/>
    </source>
</evidence>
<keyword evidence="5" id="KW-0809">Transit peptide</keyword>
<comment type="pathway">
    <text evidence="8">Amino-acid metabolism; tryptophan metabolism.</text>
</comment>
<dbReference type="SUPFAM" id="SSF47203">
    <property type="entry name" value="Acyl-CoA dehydrogenase C-terminal domain-like"/>
    <property type="match status" value="1"/>
</dbReference>
<evidence type="ECO:0000256" key="6">
    <source>
        <dbReference type="ARBA" id="ARBA00023002"/>
    </source>
</evidence>
<evidence type="ECO:0000256" key="8">
    <source>
        <dbReference type="ARBA" id="ARBA00037927"/>
    </source>
</evidence>
<dbReference type="GO" id="GO:0046949">
    <property type="term" value="P:fatty-acyl-CoA biosynthetic process"/>
    <property type="evidence" value="ECO:0007669"/>
    <property type="project" value="TreeGrafter"/>
</dbReference>
<dbReference type="InterPro" id="IPR046373">
    <property type="entry name" value="Acyl-CoA_Oxase/DH_mid-dom_sf"/>
</dbReference>
<dbReference type="Proteomes" id="UP000321827">
    <property type="component" value="Unassembled WGS sequence"/>
</dbReference>
<keyword evidence="4 11" id="KW-0274">FAD</keyword>
<comment type="cofactor">
    <cofactor evidence="1 11">
        <name>FAD</name>
        <dbReference type="ChEBI" id="CHEBI:57692"/>
    </cofactor>
</comment>
<dbReference type="GO" id="GO:0050660">
    <property type="term" value="F:flavin adenine dinucleotide binding"/>
    <property type="evidence" value="ECO:0007669"/>
    <property type="project" value="InterPro"/>
</dbReference>
<evidence type="ECO:0000256" key="10">
    <source>
        <dbReference type="ARBA" id="ARBA00049493"/>
    </source>
</evidence>
<dbReference type="InterPro" id="IPR009100">
    <property type="entry name" value="AcylCoA_DH/oxidase_NM_dom_sf"/>
</dbReference>
<dbReference type="InterPro" id="IPR037069">
    <property type="entry name" value="AcylCoA_DH/ox_N_sf"/>
</dbReference>
<keyword evidence="6 11" id="KW-0560">Oxidoreductase</keyword>
<evidence type="ECO:0000313" key="15">
    <source>
        <dbReference type="EMBL" id="GEM89509.1"/>
    </source>
</evidence>
<dbReference type="GO" id="GO:0033539">
    <property type="term" value="P:fatty acid beta-oxidation using acyl-CoA dehydrogenase"/>
    <property type="evidence" value="ECO:0007669"/>
    <property type="project" value="TreeGrafter"/>
</dbReference>
<dbReference type="RefSeq" id="WP_147146389.1">
    <property type="nucleotide sequence ID" value="NZ_BJXN01000005.1"/>
</dbReference>
<evidence type="ECO:0000256" key="7">
    <source>
        <dbReference type="ARBA" id="ARBA00037899"/>
    </source>
</evidence>
<dbReference type="InterPro" id="IPR036250">
    <property type="entry name" value="AcylCo_DH-like_C"/>
</dbReference>
<dbReference type="InterPro" id="IPR052033">
    <property type="entry name" value="Glutaryl-CoA_DH_mitochondrial"/>
</dbReference>
<dbReference type="PANTHER" id="PTHR42807:SF1">
    <property type="entry name" value="GLUTARYL-COA DEHYDROGENASE, MITOCHONDRIAL"/>
    <property type="match status" value="1"/>
</dbReference>
<organism evidence="15 16">
    <name type="scientific">Oceanithermus desulfurans NBRC 100063</name>
    <dbReference type="NCBI Taxonomy" id="1227550"/>
    <lineage>
        <taxon>Bacteria</taxon>
        <taxon>Thermotogati</taxon>
        <taxon>Deinococcota</taxon>
        <taxon>Deinococci</taxon>
        <taxon>Thermales</taxon>
        <taxon>Thermaceae</taxon>
        <taxon>Oceanithermus</taxon>
    </lineage>
</organism>
<dbReference type="FunFam" id="1.10.540.10:FF:000026">
    <property type="entry name" value="Acyl-CoA dehydrogenase medium chain"/>
    <property type="match status" value="1"/>
</dbReference>
<comment type="similarity">
    <text evidence="2 11">Belongs to the acyl-CoA dehydrogenase family.</text>
</comment>
<dbReference type="Gene3D" id="1.10.540.10">
    <property type="entry name" value="Acyl-CoA dehydrogenase/oxidase, N-terminal domain"/>
    <property type="match status" value="1"/>
</dbReference>
<name>A0A511RIN8_9DEIN</name>
<reference evidence="15 16" key="1">
    <citation type="submission" date="2019-07" db="EMBL/GenBank/DDBJ databases">
        <title>Whole genome shotgun sequence of Oceanithermus desulfurans NBRC 100063.</title>
        <authorList>
            <person name="Hosoyama A."/>
            <person name="Uohara A."/>
            <person name="Ohji S."/>
            <person name="Ichikawa N."/>
        </authorList>
    </citation>
    <scope>NUCLEOTIDE SEQUENCE [LARGE SCALE GENOMIC DNA]</scope>
    <source>
        <strain evidence="15 16">NBRC 100063</strain>
    </source>
</reference>
<dbReference type="SUPFAM" id="SSF56645">
    <property type="entry name" value="Acyl-CoA dehydrogenase NM domain-like"/>
    <property type="match status" value="1"/>
</dbReference>
<dbReference type="GO" id="GO:0000062">
    <property type="term" value="F:fatty-acyl-CoA binding"/>
    <property type="evidence" value="ECO:0007669"/>
    <property type="project" value="TreeGrafter"/>
</dbReference>
<evidence type="ECO:0000259" key="13">
    <source>
        <dbReference type="Pfam" id="PF02770"/>
    </source>
</evidence>
<dbReference type="PROSITE" id="PS00072">
    <property type="entry name" value="ACYL_COA_DH_1"/>
    <property type="match status" value="1"/>
</dbReference>
<dbReference type="GO" id="GO:0004361">
    <property type="term" value="F:glutaryl-CoA dehydrogenase activity"/>
    <property type="evidence" value="ECO:0007669"/>
    <property type="project" value="UniProtKB-EC"/>
</dbReference>
<dbReference type="InterPro" id="IPR006089">
    <property type="entry name" value="Acyl-CoA_DH_CS"/>
</dbReference>
<evidence type="ECO:0000259" key="14">
    <source>
        <dbReference type="Pfam" id="PF02771"/>
    </source>
</evidence>
<dbReference type="Pfam" id="PF00441">
    <property type="entry name" value="Acyl-CoA_dh_1"/>
    <property type="match status" value="1"/>
</dbReference>
<evidence type="ECO:0000313" key="16">
    <source>
        <dbReference type="Proteomes" id="UP000321827"/>
    </source>
</evidence>
<dbReference type="InterPro" id="IPR013786">
    <property type="entry name" value="AcylCoA_DH/ox_N"/>
</dbReference>
<comment type="pathway">
    <text evidence="7">Amino-acid metabolism; lysine degradation.</text>
</comment>
<evidence type="ECO:0000256" key="4">
    <source>
        <dbReference type="ARBA" id="ARBA00022827"/>
    </source>
</evidence>
<evidence type="ECO:0000256" key="3">
    <source>
        <dbReference type="ARBA" id="ARBA00022630"/>
    </source>
</evidence>
<dbReference type="Pfam" id="PF02770">
    <property type="entry name" value="Acyl-CoA_dh_M"/>
    <property type="match status" value="1"/>
</dbReference>
<feature type="domain" description="Acyl-CoA oxidase/dehydrogenase middle" evidence="13">
    <location>
        <begin position="128"/>
        <end position="220"/>
    </location>
</feature>
<sequence length="386" mass="42643">MLDYYQVMELFSPEERQVQAAARKFLDAEVMPHIRDWWEQGTFPRHLIRAFGEMGFLGSNLPEEYGAAGVSNNAYGLIMYELERVDSGLRSFASVQGALVMYPIYAYGSEEQKREYLPKLAAGEIVGAFGLTEPDGGSDPGGNMKTKAVKDGDHYVLNGTKMWITNGSIAQIAIVWAKDEEGRILGFIVPTDTPGFSAPEIHHKMSLRASVTSELVLEDVRVHKDQLLPGSGSLRAPLSCLTQARYGIAWGALGALEAVYTEALEFAKSRITFGRPIAARQLIQDKLVYMLSEHTKGLLLAWKLGKMKDAGTLKHTHVSLAKRNNVRVALESARLAREILGANGITVEYHAIRHMLNLETVDTYEGTHDIHTLILGRDITGENALT</sequence>
<evidence type="ECO:0000256" key="9">
    <source>
        <dbReference type="ARBA" id="ARBA00039033"/>
    </source>
</evidence>
<feature type="domain" description="Acyl-CoA dehydrogenase/oxidase N-terminal" evidence="14">
    <location>
        <begin position="12"/>
        <end position="124"/>
    </location>
</feature>
<evidence type="ECO:0000256" key="11">
    <source>
        <dbReference type="RuleBase" id="RU362125"/>
    </source>
</evidence>
<dbReference type="PANTHER" id="PTHR42807">
    <property type="entry name" value="GLUTARYL-COA DEHYDROGENASE, MITOCHONDRIAL"/>
    <property type="match status" value="1"/>
</dbReference>
<dbReference type="EMBL" id="BJXN01000005">
    <property type="protein sequence ID" value="GEM89509.1"/>
    <property type="molecule type" value="Genomic_DNA"/>
</dbReference>
<dbReference type="InterPro" id="IPR009075">
    <property type="entry name" value="AcylCo_DH/oxidase_C"/>
</dbReference>
<evidence type="ECO:0000256" key="1">
    <source>
        <dbReference type="ARBA" id="ARBA00001974"/>
    </source>
</evidence>
<dbReference type="AlphaFoldDB" id="A0A511RIN8"/>
<dbReference type="InterPro" id="IPR006091">
    <property type="entry name" value="Acyl-CoA_Oxase/DH_mid-dom"/>
</dbReference>
<accession>A0A511RIN8</accession>
<evidence type="ECO:0000259" key="12">
    <source>
        <dbReference type="Pfam" id="PF00441"/>
    </source>
</evidence>
<dbReference type="Pfam" id="PF02771">
    <property type="entry name" value="Acyl-CoA_dh_N"/>
    <property type="match status" value="1"/>
</dbReference>
<dbReference type="EC" id="1.3.8.6" evidence="9"/>
<comment type="caution">
    <text evidence="15">The sequence shown here is derived from an EMBL/GenBank/DDBJ whole genome shotgun (WGS) entry which is preliminary data.</text>
</comment>